<dbReference type="PANTHER" id="PTHR31941">
    <property type="entry name" value="CYTOSKELETAL SIGNALING PROTEIN SLM1"/>
    <property type="match status" value="1"/>
</dbReference>
<dbReference type="InterPro" id="IPR046868">
    <property type="entry name" value="BAR_4"/>
</dbReference>
<dbReference type="EMBL" id="LUGH01000459">
    <property type="protein sequence ID" value="OBZ84884.1"/>
    <property type="molecule type" value="Genomic_DNA"/>
</dbReference>
<evidence type="ECO:0000313" key="5">
    <source>
        <dbReference type="Proteomes" id="UP000093000"/>
    </source>
</evidence>
<comment type="caution">
    <text evidence="4">The sequence shown here is derived from an EMBL/GenBank/DDBJ whole genome shotgun (WGS) entry which is preliminary data.</text>
</comment>
<protein>
    <submittedName>
        <fullName evidence="4">Cytoskeletal signaling protein slm1</fullName>
    </submittedName>
</protein>
<dbReference type="PROSITE" id="PS50003">
    <property type="entry name" value="PH_DOMAIN"/>
    <property type="match status" value="1"/>
</dbReference>
<feature type="domain" description="PH" evidence="3">
    <location>
        <begin position="392"/>
        <end position="497"/>
    </location>
</feature>
<feature type="region of interest" description="Disordered" evidence="2">
    <location>
        <begin position="513"/>
        <end position="649"/>
    </location>
</feature>
<keyword evidence="5" id="KW-1185">Reference proteome</keyword>
<organism evidence="4 5">
    <name type="scientific">Choanephora cucurbitarum</name>
    <dbReference type="NCBI Taxonomy" id="101091"/>
    <lineage>
        <taxon>Eukaryota</taxon>
        <taxon>Fungi</taxon>
        <taxon>Fungi incertae sedis</taxon>
        <taxon>Mucoromycota</taxon>
        <taxon>Mucoromycotina</taxon>
        <taxon>Mucoromycetes</taxon>
        <taxon>Mucorales</taxon>
        <taxon>Mucorineae</taxon>
        <taxon>Choanephoraceae</taxon>
        <taxon>Choanephoroideae</taxon>
        <taxon>Choanephora</taxon>
    </lineage>
</organism>
<accession>A0A1C7NBZ8</accession>
<gene>
    <name evidence="4" type="primary">slm1_2</name>
    <name evidence="4" type="ORF">A0J61_07071</name>
</gene>
<name>A0A1C7NBZ8_9FUNG</name>
<dbReference type="InParanoid" id="A0A1C7NBZ8"/>
<dbReference type="AlphaFoldDB" id="A0A1C7NBZ8"/>
<dbReference type="SMART" id="SM00233">
    <property type="entry name" value="PH"/>
    <property type="match status" value="1"/>
</dbReference>
<dbReference type="OrthoDB" id="5598057at2759"/>
<proteinExistence type="predicted"/>
<reference evidence="4 5" key="1">
    <citation type="submission" date="2016-03" db="EMBL/GenBank/DDBJ databases">
        <title>Choanephora cucurbitarum.</title>
        <authorList>
            <person name="Min B."/>
            <person name="Park H."/>
            <person name="Park J.-H."/>
            <person name="Shin H.-D."/>
            <person name="Choi I.-G."/>
        </authorList>
    </citation>
    <scope>NUCLEOTIDE SEQUENCE [LARGE SCALE GENOMIC DNA]</scope>
    <source>
        <strain evidence="4 5">KUS-F28377</strain>
    </source>
</reference>
<dbReference type="FunCoup" id="A0A1C7NBZ8">
    <property type="interactions" value="41"/>
</dbReference>
<dbReference type="Gene3D" id="2.30.29.30">
    <property type="entry name" value="Pleckstrin-homology domain (PH domain)/Phosphotyrosine-binding domain (PTB)"/>
    <property type="match status" value="1"/>
</dbReference>
<dbReference type="Proteomes" id="UP000093000">
    <property type="component" value="Unassembled WGS sequence"/>
</dbReference>
<evidence type="ECO:0000256" key="1">
    <source>
        <dbReference type="ARBA" id="ARBA00022553"/>
    </source>
</evidence>
<dbReference type="InterPro" id="IPR001849">
    <property type="entry name" value="PH_domain"/>
</dbReference>
<dbReference type="SUPFAM" id="SSF50729">
    <property type="entry name" value="PH domain-like"/>
    <property type="match status" value="1"/>
</dbReference>
<evidence type="ECO:0000256" key="2">
    <source>
        <dbReference type="SAM" id="MobiDB-lite"/>
    </source>
</evidence>
<dbReference type="InterPro" id="IPR046869">
    <property type="entry name" value="SLM1/RGC1-like_PH"/>
</dbReference>
<evidence type="ECO:0000259" key="3">
    <source>
        <dbReference type="PROSITE" id="PS50003"/>
    </source>
</evidence>
<evidence type="ECO:0000313" key="4">
    <source>
        <dbReference type="EMBL" id="OBZ84884.1"/>
    </source>
</evidence>
<feature type="compositionally biased region" description="Basic and acidic residues" evidence="2">
    <location>
        <begin position="623"/>
        <end position="634"/>
    </location>
</feature>
<feature type="compositionally biased region" description="Polar residues" evidence="2">
    <location>
        <begin position="47"/>
        <end position="68"/>
    </location>
</feature>
<keyword evidence="1" id="KW-0597">Phosphoprotein</keyword>
<dbReference type="STRING" id="101091.A0A1C7NBZ8"/>
<dbReference type="InterPro" id="IPR011993">
    <property type="entry name" value="PH-like_dom_sf"/>
</dbReference>
<dbReference type="Pfam" id="PF20399">
    <property type="entry name" value="PH_20"/>
    <property type="match status" value="1"/>
</dbReference>
<feature type="region of interest" description="Disordered" evidence="2">
    <location>
        <begin position="1"/>
        <end position="95"/>
    </location>
</feature>
<dbReference type="Pfam" id="PF20400">
    <property type="entry name" value="BAR_4"/>
    <property type="match status" value="1"/>
</dbReference>
<sequence>MARKKQTTPSVLPHLPKGVAIPEVQLDGNQDLMMPGQKSLPSDDWKNNQLVPSSQNNNAVARRSSTQRHGMPLTERHSKYQMDSEQEPPPMFTAQPNKMSIRRAREGQRQKYIYRMDNGIDPVVLLTDRLEVWRNAIKNLVSYYKKLVTVENKSAKDYLSASKEITLPFPKSNGQFIETGAGGIQDVWGSLRDYTLQHGMLHHESASYTEKAVLPALRAIKHDIKTMITSIQKDKNLRTSIIFESRMQVDRMITHLDKVIEHVYRAPSQADQNTDPFLLNLGIIHAIRELCDHENQLHDNILSLQKETGLFEQKTIENVRYVLSKLREYRLKHKMESPEYIDAVVENFNELKPSDEWNEFVRRHQYNLLRETSAYKTEDMVDYPNKESKYVRATKIGPLELKSGAIRRWTEGVYIITPAGFLHGYKTPKQFQTSPLRPSFSAFVPNLNVEEYEDDDVFELRGDGRRTSVGLGTRYVFRARNSREAQEWLDALHQITDQFEPMPLLANEPFNTTNSAAPVQRDLPPLPESTLPLPGNGNKRKQKMRAIESGPSASNGVGMNGGRDLSTVNEEENGYEKPLPHPSAATGTEHGRGMFAGEHQQHQLADPGTPISPAILPKAMGSKKFDQRPIEEQRNLPMMQPDQDRSLQT</sequence>
<dbReference type="PANTHER" id="PTHR31941:SF1">
    <property type="entry name" value="CYTOSKELETAL SIGNALING PROTEIN SLM1"/>
    <property type="match status" value="1"/>
</dbReference>